<dbReference type="InterPro" id="IPR011989">
    <property type="entry name" value="ARM-like"/>
</dbReference>
<dbReference type="PANTHER" id="PTHR12697:SF5">
    <property type="entry name" value="DEOXYHYPUSINE HYDROXYLASE"/>
    <property type="match status" value="1"/>
</dbReference>
<evidence type="ECO:0000256" key="1">
    <source>
        <dbReference type="ARBA" id="ARBA00022549"/>
    </source>
</evidence>
<dbReference type="InterPro" id="IPR016024">
    <property type="entry name" value="ARM-type_fold"/>
</dbReference>
<proteinExistence type="predicted"/>
<dbReference type="Gene3D" id="1.25.10.10">
    <property type="entry name" value="Leucine-rich Repeat Variant"/>
    <property type="match status" value="2"/>
</dbReference>
<dbReference type="SUPFAM" id="SSF48371">
    <property type="entry name" value="ARM repeat"/>
    <property type="match status" value="1"/>
</dbReference>
<dbReference type="PANTHER" id="PTHR12697">
    <property type="entry name" value="PBS LYASE HEAT-LIKE PROTEIN"/>
    <property type="match status" value="1"/>
</dbReference>
<name>A0ABX2CTY5_9CYAN</name>
<protein>
    <recommendedName>
        <fullName evidence="5">Phycocyanobilin lyase</fullName>
    </recommendedName>
</protein>
<organism evidence="3 4">
    <name type="scientific">Microcoleus asticus IPMA8</name>
    <dbReference type="NCBI Taxonomy" id="2563858"/>
    <lineage>
        <taxon>Bacteria</taxon>
        <taxon>Bacillati</taxon>
        <taxon>Cyanobacteriota</taxon>
        <taxon>Cyanophyceae</taxon>
        <taxon>Oscillatoriophycideae</taxon>
        <taxon>Oscillatoriales</taxon>
        <taxon>Microcoleaceae</taxon>
        <taxon>Microcoleus</taxon>
        <taxon>Microcoleus asticus</taxon>
    </lineage>
</organism>
<reference evidence="3 4" key="1">
    <citation type="journal article" date="2020" name="Sci. Rep.">
        <title>A novel cyanobacterial geosmin producer, revising GeoA distribution and dispersion patterns in Bacteria.</title>
        <authorList>
            <person name="Churro C."/>
            <person name="Semedo-Aguiar A.P."/>
            <person name="Silva A.D."/>
            <person name="Pereira-Leal J.B."/>
            <person name="Leite R.B."/>
        </authorList>
    </citation>
    <scope>NUCLEOTIDE SEQUENCE [LARGE SCALE GENOMIC DNA]</scope>
    <source>
        <strain evidence="3 4">IPMA8</strain>
    </source>
</reference>
<evidence type="ECO:0008006" key="5">
    <source>
        <dbReference type="Google" id="ProtNLM"/>
    </source>
</evidence>
<sequence>MDIHEIETSLNNPDFQYRLKAVAALKDYKPEIAVPLLKGKLDDPEFLVRSFVSRAFGTQQTADSFAALLQIMKFDNTPNVRAEAANSLSLFGRCAASHLVLTFFQDDHWLVRRSILAVLVDMECESELFEVCMEALAGEDRTTQEAAVDALGTLAGTNQEQAALSQLLMLANSEYEGMRQHVASALQHFDDPQAKEILSKLRQDSNHRVVAAALENLLNQLNSKESDTV</sequence>
<dbReference type="RefSeq" id="WP_172186504.1">
    <property type="nucleotide sequence ID" value="NZ_CAWPPK010000124.1"/>
</dbReference>
<dbReference type="EMBL" id="SRRZ01000021">
    <property type="protein sequence ID" value="NQE33837.1"/>
    <property type="molecule type" value="Genomic_DNA"/>
</dbReference>
<keyword evidence="2" id="KW-0605">Phycobilisome</keyword>
<accession>A0ABX2CTY5</accession>
<keyword evidence="4" id="KW-1185">Reference proteome</keyword>
<keyword evidence="1" id="KW-0042">Antenna complex</keyword>
<evidence type="ECO:0000313" key="4">
    <source>
        <dbReference type="Proteomes" id="UP000702425"/>
    </source>
</evidence>
<gene>
    <name evidence="3" type="ORF">E5S67_01558</name>
</gene>
<dbReference type="Proteomes" id="UP000702425">
    <property type="component" value="Unassembled WGS sequence"/>
</dbReference>
<evidence type="ECO:0000313" key="3">
    <source>
        <dbReference type="EMBL" id="NQE33837.1"/>
    </source>
</evidence>
<evidence type="ECO:0000256" key="2">
    <source>
        <dbReference type="ARBA" id="ARBA00022738"/>
    </source>
</evidence>
<dbReference type="Pfam" id="PF13646">
    <property type="entry name" value="HEAT_2"/>
    <property type="match status" value="2"/>
</dbReference>
<comment type="caution">
    <text evidence="3">The sequence shown here is derived from an EMBL/GenBank/DDBJ whole genome shotgun (WGS) entry which is preliminary data.</text>
</comment>